<dbReference type="InterPro" id="IPR021531">
    <property type="entry name" value="Tla3_N"/>
</dbReference>
<dbReference type="EMBL" id="WWCU01000082">
    <property type="protein sequence ID" value="MYN11437.1"/>
    <property type="molecule type" value="Genomic_DNA"/>
</dbReference>
<comment type="caution">
    <text evidence="3">The sequence shown here is derived from an EMBL/GenBank/DDBJ whole genome shotgun (WGS) entry which is preliminary data.</text>
</comment>
<organism evidence="3 4">
    <name type="scientific">Pseudoduganella aquatica</name>
    <dbReference type="NCBI Taxonomy" id="2660641"/>
    <lineage>
        <taxon>Bacteria</taxon>
        <taxon>Pseudomonadati</taxon>
        <taxon>Pseudomonadota</taxon>
        <taxon>Betaproteobacteria</taxon>
        <taxon>Burkholderiales</taxon>
        <taxon>Oxalobacteraceae</taxon>
        <taxon>Telluria group</taxon>
        <taxon>Pseudoduganella</taxon>
    </lineage>
</organism>
<name>A0A7X4HJ02_9BURK</name>
<dbReference type="AlphaFoldDB" id="A0A7X4HJ02"/>
<accession>A0A7X4HJ02</accession>
<gene>
    <name evidence="3" type="ORF">GTP77_29445</name>
</gene>
<evidence type="ECO:0000313" key="3">
    <source>
        <dbReference type="EMBL" id="MYN11437.1"/>
    </source>
</evidence>
<feature type="domain" description="Type VI lipase adapter protein Tla3 C-terminal" evidence="2">
    <location>
        <begin position="357"/>
        <end position="497"/>
    </location>
</feature>
<dbReference type="Proteomes" id="UP000450676">
    <property type="component" value="Unassembled WGS sequence"/>
</dbReference>
<dbReference type="Pfam" id="PF11394">
    <property type="entry name" value="Tla3_N"/>
    <property type="match status" value="1"/>
</dbReference>
<evidence type="ECO:0000259" key="2">
    <source>
        <dbReference type="Pfam" id="PF20995"/>
    </source>
</evidence>
<sequence>MSKTMMVLWVCLGGLIFCLYKTYMNTHSKSPLKQAKLSAAAAPKAAAEPGRKEYVLEVIGLGVTLDKYRQKAIWQALVDGNAYTTIREMDPKKYPWSGNDKDGLSGGHEGASLENAGFEIPQFWGTPVFNAEPLCHRIIQENGTKLAQVGITGGVGVSGMITHLFVANHHELSERPDRIVEMIFTFFDKNPDVPYVVLTSADSTPMRLAYMPTYTVMKNGYYVPEMPDSSAMFVLSRRERVDAMRPFVFEDVSDGKSVAFQNANGIARRLFLTYLKLQESVPRHPDSTGLQPNSTEWLAEAAKFAARPEIRGTGTISFLDATSLWKHHPPRDWKPTPWFPVPWNTDQLERFDALPSLGFIHRPVFVKMTDNEGKAIKHQADREAALHAGWQEALQTLPQAERAAGPARVIVATANNQKQLITFHGLLRQIEADGGPEIDPSKSNQFIDTDRRLGNTGAATFFMQMAIGVIGSYQEGGVSAAFNLRDPNEASIILVTPPSEEKRKSQYHTIGTRILENTTLPQIDPKNYERP</sequence>
<dbReference type="RefSeq" id="WP_161075698.1">
    <property type="nucleotide sequence ID" value="NZ_CP086370.1"/>
</dbReference>
<keyword evidence="4" id="KW-1185">Reference proteome</keyword>
<protein>
    <submittedName>
        <fullName evidence="3">DUF2875 domain-containing protein</fullName>
    </submittedName>
</protein>
<feature type="domain" description="Type VI lipase adapter protein Tla3 N-terminal" evidence="1">
    <location>
        <begin position="54"/>
        <end position="203"/>
    </location>
</feature>
<evidence type="ECO:0000313" key="4">
    <source>
        <dbReference type="Proteomes" id="UP000450676"/>
    </source>
</evidence>
<dbReference type="InterPro" id="IPR048303">
    <property type="entry name" value="Tla3_C"/>
</dbReference>
<proteinExistence type="predicted"/>
<reference evidence="3 4" key="1">
    <citation type="submission" date="2019-12" db="EMBL/GenBank/DDBJ databases">
        <title>Novel species isolated from a subtropical stream in China.</title>
        <authorList>
            <person name="Lu H."/>
        </authorList>
    </citation>
    <scope>NUCLEOTIDE SEQUENCE [LARGE SCALE GENOMIC DNA]</scope>
    <source>
        <strain evidence="3 4">FT127W</strain>
    </source>
</reference>
<evidence type="ECO:0000259" key="1">
    <source>
        <dbReference type="Pfam" id="PF11394"/>
    </source>
</evidence>
<dbReference type="Pfam" id="PF20995">
    <property type="entry name" value="Tla3_C"/>
    <property type="match status" value="1"/>
</dbReference>